<organism evidence="1">
    <name type="scientific">Mantoniella antarctica</name>
    <dbReference type="NCBI Taxonomy" id="81844"/>
    <lineage>
        <taxon>Eukaryota</taxon>
        <taxon>Viridiplantae</taxon>
        <taxon>Chlorophyta</taxon>
        <taxon>Mamiellophyceae</taxon>
        <taxon>Mamiellales</taxon>
        <taxon>Mamiellaceae</taxon>
        <taxon>Mantoniella</taxon>
    </lineage>
</organism>
<dbReference type="AlphaFoldDB" id="A0A7S0S9L3"/>
<evidence type="ECO:0000313" key="1">
    <source>
        <dbReference type="EMBL" id="CAD8698625.1"/>
    </source>
</evidence>
<name>A0A7S0S9L3_9CHLO</name>
<dbReference type="SUPFAM" id="SSF51126">
    <property type="entry name" value="Pectin lyase-like"/>
    <property type="match status" value="1"/>
</dbReference>
<sequence>MPTTVWGQAVQVGGAYQVPSTAINATTGVPYPGNAAHMMNGLTRKNIYDETELRAAMENPFISEIWLMSDILLSGTALPALRNLRRLAIVGKCGSGTHVPYGGSDMCTIDAATLSGIFDVYGPAHLTLHNLRLTRGNVRYGGALAVWFGYADVQGCIMEDNTATRGGAFSNWHGEVVMLDVTLVGNTATYDGAAAYHWGGATSVKQSTIQGEPFFCGRVSMETYWNDDAGSGHSI</sequence>
<protein>
    <recommendedName>
        <fullName evidence="2">Right handed beta helix domain-containing protein</fullName>
    </recommendedName>
</protein>
<evidence type="ECO:0008006" key="2">
    <source>
        <dbReference type="Google" id="ProtNLM"/>
    </source>
</evidence>
<reference evidence="1" key="1">
    <citation type="submission" date="2021-01" db="EMBL/GenBank/DDBJ databases">
        <authorList>
            <person name="Corre E."/>
            <person name="Pelletier E."/>
            <person name="Niang G."/>
            <person name="Scheremetjew M."/>
            <person name="Finn R."/>
            <person name="Kale V."/>
            <person name="Holt S."/>
            <person name="Cochrane G."/>
            <person name="Meng A."/>
            <person name="Brown T."/>
            <person name="Cohen L."/>
        </authorList>
    </citation>
    <scope>NUCLEOTIDE SEQUENCE</scope>
    <source>
        <strain evidence="1">SL-175</strain>
    </source>
</reference>
<dbReference type="InterPro" id="IPR011050">
    <property type="entry name" value="Pectin_lyase_fold/virulence"/>
</dbReference>
<proteinExistence type="predicted"/>
<accession>A0A7S0S9L3</accession>
<gene>
    <name evidence="1" type="ORF">MANT1106_LOCUS1306</name>
</gene>
<dbReference type="EMBL" id="HBFC01002543">
    <property type="protein sequence ID" value="CAD8698625.1"/>
    <property type="molecule type" value="Transcribed_RNA"/>
</dbReference>